<dbReference type="GO" id="GO:0005886">
    <property type="term" value="C:plasma membrane"/>
    <property type="evidence" value="ECO:0007669"/>
    <property type="project" value="UniProtKB-SubCell"/>
</dbReference>
<dbReference type="GO" id="GO:0009103">
    <property type="term" value="P:lipopolysaccharide biosynthetic process"/>
    <property type="evidence" value="ECO:0007669"/>
    <property type="project" value="UniProtKB-ARBA"/>
</dbReference>
<name>A0A6L6XSZ5_9ACTN</name>
<dbReference type="Proteomes" id="UP000473525">
    <property type="component" value="Unassembled WGS sequence"/>
</dbReference>
<gene>
    <name evidence="10" type="ORF">GON03_11240</name>
</gene>
<keyword evidence="2" id="KW-1003">Cell membrane</keyword>
<dbReference type="Pfam" id="PF13231">
    <property type="entry name" value="PMT_2"/>
    <property type="match status" value="1"/>
</dbReference>
<dbReference type="InterPro" id="IPR050297">
    <property type="entry name" value="LipidA_mod_glycosyltrf_83"/>
</dbReference>
<keyword evidence="5 8" id="KW-0812">Transmembrane</keyword>
<dbReference type="AlphaFoldDB" id="A0A6L6XSZ5"/>
<keyword evidence="11" id="KW-1185">Reference proteome</keyword>
<feature type="transmembrane region" description="Helical" evidence="8">
    <location>
        <begin position="240"/>
        <end position="264"/>
    </location>
</feature>
<organism evidence="10 11">
    <name type="scientific">Nocardioides agri</name>
    <dbReference type="NCBI Taxonomy" id="2682843"/>
    <lineage>
        <taxon>Bacteria</taxon>
        <taxon>Bacillati</taxon>
        <taxon>Actinomycetota</taxon>
        <taxon>Actinomycetes</taxon>
        <taxon>Propionibacteriales</taxon>
        <taxon>Nocardioidaceae</taxon>
        <taxon>Nocardioides</taxon>
    </lineage>
</organism>
<dbReference type="InterPro" id="IPR038731">
    <property type="entry name" value="RgtA/B/C-like"/>
</dbReference>
<feature type="transmembrane region" description="Helical" evidence="8">
    <location>
        <begin position="126"/>
        <end position="145"/>
    </location>
</feature>
<feature type="transmembrane region" description="Helical" evidence="8">
    <location>
        <begin position="12"/>
        <end position="30"/>
    </location>
</feature>
<feature type="transmembrane region" description="Helical" evidence="8">
    <location>
        <begin position="271"/>
        <end position="288"/>
    </location>
</feature>
<comment type="caution">
    <text evidence="10">The sequence shown here is derived from an EMBL/GenBank/DDBJ whole genome shotgun (WGS) entry which is preliminary data.</text>
</comment>
<evidence type="ECO:0000256" key="2">
    <source>
        <dbReference type="ARBA" id="ARBA00022475"/>
    </source>
</evidence>
<keyword evidence="3" id="KW-0328">Glycosyltransferase</keyword>
<evidence type="ECO:0000256" key="7">
    <source>
        <dbReference type="ARBA" id="ARBA00023136"/>
    </source>
</evidence>
<keyword evidence="7 8" id="KW-0472">Membrane</keyword>
<sequence length="485" mass="51148">MDRPPYATREVAAVVAVQAALLLAMAPHYGPHRDELYFVSAGQHPAWGYADQPALTPLLAGLAHWVAPGSLTVLRLPSLIAVAALVWLAAHFARLLGGGRAPQVLTAVSVASGGLTMAVGHRLSTATFDTLAWTAIAIIVAQALIDDRPRLWLLAGLVAGIGLNNKHGVVFCLFGLLVGVAAVRETRPALRTRWPWLAGLLALVLWTPNLLWQAAHDWPVLELSRDISEEYGGLAGRGELVGQALVMLSPLIGVVAIIGLVQLLRRPQWTLAGPVAVGFLAVLGLFLVTGGKGYYVAGFAVPLVSAGAIWVAERFRGRRAVAAGAVLALSAMVAWPALVPALPMDTYVASYPKLDVDQLETIGWPEYAAQARAVVDGLPPEERGHAVVFTGNYGEAGAMEWYDVGVPVYSGHNGWREWGPPPESAGPVVVVSQGSADGFSGCTLETRLANSAGAEGEEVGAGVWLCDGPVGGWRSAWSRLVHYDA</sequence>
<feature type="transmembrane region" description="Helical" evidence="8">
    <location>
        <begin position="65"/>
        <end position="90"/>
    </location>
</feature>
<evidence type="ECO:0000256" key="5">
    <source>
        <dbReference type="ARBA" id="ARBA00022692"/>
    </source>
</evidence>
<keyword evidence="4" id="KW-0808">Transferase</keyword>
<feature type="transmembrane region" description="Helical" evidence="8">
    <location>
        <begin position="294"/>
        <end position="312"/>
    </location>
</feature>
<evidence type="ECO:0000313" key="11">
    <source>
        <dbReference type="Proteomes" id="UP000473525"/>
    </source>
</evidence>
<proteinExistence type="predicted"/>
<evidence type="ECO:0000259" key="9">
    <source>
        <dbReference type="Pfam" id="PF13231"/>
    </source>
</evidence>
<evidence type="ECO:0000256" key="8">
    <source>
        <dbReference type="SAM" id="Phobius"/>
    </source>
</evidence>
<dbReference type="EMBL" id="WSEK01000004">
    <property type="protein sequence ID" value="MVQ49757.1"/>
    <property type="molecule type" value="Genomic_DNA"/>
</dbReference>
<dbReference type="PANTHER" id="PTHR33908:SF11">
    <property type="entry name" value="MEMBRANE PROTEIN"/>
    <property type="match status" value="1"/>
</dbReference>
<evidence type="ECO:0000256" key="6">
    <source>
        <dbReference type="ARBA" id="ARBA00022989"/>
    </source>
</evidence>
<protein>
    <recommendedName>
        <fullName evidence="9">Glycosyltransferase RgtA/B/C/D-like domain-containing protein</fullName>
    </recommendedName>
</protein>
<feature type="transmembrane region" description="Helical" evidence="8">
    <location>
        <begin position="151"/>
        <end position="182"/>
    </location>
</feature>
<reference evidence="10 11" key="1">
    <citation type="submission" date="2019-12" db="EMBL/GenBank/DDBJ databases">
        <authorList>
            <person name="Huq M.A."/>
        </authorList>
    </citation>
    <scope>NUCLEOTIDE SEQUENCE [LARGE SCALE GENOMIC DNA]</scope>
    <source>
        <strain evidence="10 11">MAH-18</strain>
    </source>
</reference>
<comment type="subcellular location">
    <subcellularLocation>
        <location evidence="1">Cell membrane</location>
        <topology evidence="1">Multi-pass membrane protein</topology>
    </subcellularLocation>
</comment>
<evidence type="ECO:0000256" key="1">
    <source>
        <dbReference type="ARBA" id="ARBA00004651"/>
    </source>
</evidence>
<keyword evidence="6 8" id="KW-1133">Transmembrane helix</keyword>
<evidence type="ECO:0000313" key="10">
    <source>
        <dbReference type="EMBL" id="MVQ49757.1"/>
    </source>
</evidence>
<feature type="transmembrane region" description="Helical" evidence="8">
    <location>
        <begin position="319"/>
        <end position="338"/>
    </location>
</feature>
<evidence type="ECO:0000256" key="4">
    <source>
        <dbReference type="ARBA" id="ARBA00022679"/>
    </source>
</evidence>
<evidence type="ECO:0000256" key="3">
    <source>
        <dbReference type="ARBA" id="ARBA00022676"/>
    </source>
</evidence>
<dbReference type="GO" id="GO:0016763">
    <property type="term" value="F:pentosyltransferase activity"/>
    <property type="evidence" value="ECO:0007669"/>
    <property type="project" value="TreeGrafter"/>
</dbReference>
<dbReference type="RefSeq" id="WP_157342566.1">
    <property type="nucleotide sequence ID" value="NZ_WSEK01000004.1"/>
</dbReference>
<accession>A0A6L6XSZ5</accession>
<feature type="domain" description="Glycosyltransferase RgtA/B/C/D-like" evidence="9">
    <location>
        <begin position="51"/>
        <end position="212"/>
    </location>
</feature>
<feature type="transmembrane region" description="Helical" evidence="8">
    <location>
        <begin position="194"/>
        <end position="215"/>
    </location>
</feature>
<dbReference type="PANTHER" id="PTHR33908">
    <property type="entry name" value="MANNOSYLTRANSFERASE YKCB-RELATED"/>
    <property type="match status" value="1"/>
</dbReference>